<keyword evidence="3" id="KW-1185">Reference proteome</keyword>
<dbReference type="RefSeq" id="WP_281913039.1">
    <property type="nucleotide sequence ID" value="NZ_AP026966.1"/>
</dbReference>
<proteinExistence type="predicted"/>
<gene>
    <name evidence="2" type="ORF">MasN3_11990</name>
</gene>
<reference evidence="2" key="1">
    <citation type="submission" date="2022-11" db="EMBL/GenBank/DDBJ databases">
        <title>Isolation and characterization of PLA-degrading bacterium Massilia sp. from Antarctic soil.</title>
        <authorList>
            <person name="Sato K."/>
            <person name="Gomez-Fuentes C."/>
            <person name="Ahmad S.A."/>
            <person name="Zulkharnain A."/>
        </authorList>
    </citation>
    <scope>NUCLEOTIDE SEQUENCE</scope>
    <source>
        <strain evidence="2">N-3</strain>
    </source>
</reference>
<feature type="transmembrane region" description="Helical" evidence="1">
    <location>
        <begin position="20"/>
        <end position="40"/>
    </location>
</feature>
<sequence length="146" mass="15271">MHTAAHDRQDQLLAFSRRQVWFALGTVLVLATLAVGLLAFPGAQAPIRLLSLLPIVIVLAVAALKSGGGRGAPSSAEVQALADDELRQASQHRASRNGFLAVLAAQAVLAPALAWLSTPYPVALMAVLTIATGLSVFLGSVLYHDR</sequence>
<organism evidence="2 3">
    <name type="scientific">Massilia varians</name>
    <dbReference type="NCBI Taxonomy" id="457921"/>
    <lineage>
        <taxon>Bacteria</taxon>
        <taxon>Pseudomonadati</taxon>
        <taxon>Pseudomonadota</taxon>
        <taxon>Betaproteobacteria</taxon>
        <taxon>Burkholderiales</taxon>
        <taxon>Oxalobacteraceae</taxon>
        <taxon>Telluria group</taxon>
        <taxon>Massilia</taxon>
    </lineage>
</organism>
<keyword evidence="1" id="KW-0472">Membrane</keyword>
<evidence type="ECO:0000313" key="2">
    <source>
        <dbReference type="EMBL" id="BDT57705.1"/>
    </source>
</evidence>
<feature type="transmembrane region" description="Helical" evidence="1">
    <location>
        <begin position="122"/>
        <end position="143"/>
    </location>
</feature>
<keyword evidence="1" id="KW-0812">Transmembrane</keyword>
<dbReference type="EMBL" id="AP026966">
    <property type="protein sequence ID" value="BDT57705.1"/>
    <property type="molecule type" value="Genomic_DNA"/>
</dbReference>
<evidence type="ECO:0008006" key="4">
    <source>
        <dbReference type="Google" id="ProtNLM"/>
    </source>
</evidence>
<feature type="transmembrane region" description="Helical" evidence="1">
    <location>
        <begin position="97"/>
        <end position="116"/>
    </location>
</feature>
<evidence type="ECO:0000256" key="1">
    <source>
        <dbReference type="SAM" id="Phobius"/>
    </source>
</evidence>
<dbReference type="Proteomes" id="UP001163336">
    <property type="component" value="Chromosome"/>
</dbReference>
<feature type="transmembrane region" description="Helical" evidence="1">
    <location>
        <begin position="46"/>
        <end position="64"/>
    </location>
</feature>
<evidence type="ECO:0000313" key="3">
    <source>
        <dbReference type="Proteomes" id="UP001163336"/>
    </source>
</evidence>
<name>A0ABM8C3G8_9BURK</name>
<accession>A0ABM8C3G8</accession>
<keyword evidence="1" id="KW-1133">Transmembrane helix</keyword>
<protein>
    <recommendedName>
        <fullName evidence="4">DUF2178 domain-containing protein</fullName>
    </recommendedName>
</protein>